<dbReference type="InterPro" id="IPR025736">
    <property type="entry name" value="PucR_C-HTH_dom"/>
</dbReference>
<name>A0ABP6T962_9ACTN</name>
<dbReference type="Pfam" id="PF13556">
    <property type="entry name" value="HTH_30"/>
    <property type="match status" value="1"/>
</dbReference>
<evidence type="ECO:0000259" key="1">
    <source>
        <dbReference type="Pfam" id="PF13556"/>
    </source>
</evidence>
<gene>
    <name evidence="2" type="ORF">GCM10020369_65710</name>
</gene>
<comment type="caution">
    <text evidence="2">The sequence shown here is derived from an EMBL/GenBank/DDBJ whole genome shotgun (WGS) entry which is preliminary data.</text>
</comment>
<organism evidence="2 3">
    <name type="scientific">Cryptosporangium minutisporangium</name>
    <dbReference type="NCBI Taxonomy" id="113569"/>
    <lineage>
        <taxon>Bacteria</taxon>
        <taxon>Bacillati</taxon>
        <taxon>Actinomycetota</taxon>
        <taxon>Actinomycetes</taxon>
        <taxon>Cryptosporangiales</taxon>
        <taxon>Cryptosporangiaceae</taxon>
        <taxon>Cryptosporangium</taxon>
    </lineage>
</organism>
<sequence>MGVGGNVDGLAAEASWAQARLALRFASPAGAPAADPGDAVVDHDALGPLALLAEIPTARLRDQPDVRALDALARTDSGALDVAALEAFCRTGSLRQAAAALYLHHSSVAARLAHVEDALGWRLDEPGDRFRAQLALWARKLAGPLEPVP</sequence>
<evidence type="ECO:0000313" key="3">
    <source>
        <dbReference type="Proteomes" id="UP001501676"/>
    </source>
</evidence>
<protein>
    <recommendedName>
        <fullName evidence="1">PucR C-terminal helix-turn-helix domain-containing protein</fullName>
    </recommendedName>
</protein>
<dbReference type="EMBL" id="BAAAYN010000046">
    <property type="protein sequence ID" value="GAA3394831.1"/>
    <property type="molecule type" value="Genomic_DNA"/>
</dbReference>
<proteinExistence type="predicted"/>
<keyword evidence="3" id="KW-1185">Reference proteome</keyword>
<dbReference type="PANTHER" id="PTHR33744">
    <property type="entry name" value="CARBOHYDRATE DIACID REGULATOR"/>
    <property type="match status" value="1"/>
</dbReference>
<reference evidence="3" key="1">
    <citation type="journal article" date="2019" name="Int. J. Syst. Evol. Microbiol.">
        <title>The Global Catalogue of Microorganisms (GCM) 10K type strain sequencing project: providing services to taxonomists for standard genome sequencing and annotation.</title>
        <authorList>
            <consortium name="The Broad Institute Genomics Platform"/>
            <consortium name="The Broad Institute Genome Sequencing Center for Infectious Disease"/>
            <person name="Wu L."/>
            <person name="Ma J."/>
        </authorList>
    </citation>
    <scope>NUCLEOTIDE SEQUENCE [LARGE SCALE GENOMIC DNA]</scope>
    <source>
        <strain evidence="3">JCM 9458</strain>
    </source>
</reference>
<dbReference type="InterPro" id="IPR051448">
    <property type="entry name" value="CdaR-like_regulators"/>
</dbReference>
<dbReference type="InterPro" id="IPR042070">
    <property type="entry name" value="PucR_C-HTH_sf"/>
</dbReference>
<dbReference type="PANTHER" id="PTHR33744:SF7">
    <property type="entry name" value="PUCR FAMILY TRANSCRIPTIONAL REGULATOR"/>
    <property type="match status" value="1"/>
</dbReference>
<dbReference type="Gene3D" id="1.10.10.2840">
    <property type="entry name" value="PucR C-terminal helix-turn-helix domain"/>
    <property type="match status" value="1"/>
</dbReference>
<evidence type="ECO:0000313" key="2">
    <source>
        <dbReference type="EMBL" id="GAA3394831.1"/>
    </source>
</evidence>
<feature type="domain" description="PucR C-terminal helix-turn-helix" evidence="1">
    <location>
        <begin position="83"/>
        <end position="137"/>
    </location>
</feature>
<dbReference type="Proteomes" id="UP001501676">
    <property type="component" value="Unassembled WGS sequence"/>
</dbReference>
<accession>A0ABP6T962</accession>